<protein>
    <submittedName>
        <fullName evidence="2">Uncharacterized protein</fullName>
    </submittedName>
</protein>
<accession>A0A1W6L5U1</accession>
<dbReference type="Proteomes" id="UP000193427">
    <property type="component" value="Chromosome"/>
</dbReference>
<reference evidence="2 3" key="1">
    <citation type="submission" date="2016-04" db="EMBL/GenBank/DDBJ databases">
        <title>Complete genome sequence of natural rubber-degrading, novel Gram-negative bacterium, Rhizobacter gummiphilus strain NS21.</title>
        <authorList>
            <person name="Tabata M."/>
            <person name="Kasai D."/>
            <person name="Fukuda M."/>
        </authorList>
    </citation>
    <scope>NUCLEOTIDE SEQUENCE [LARGE SCALE GENOMIC DNA]</scope>
    <source>
        <strain evidence="2 3">NS21</strain>
    </source>
</reference>
<name>A0A1W6L5U1_9BURK</name>
<keyword evidence="1" id="KW-1133">Transmembrane helix</keyword>
<dbReference type="EMBL" id="CP015118">
    <property type="protein sequence ID" value="ARN19701.1"/>
    <property type="molecule type" value="Genomic_DNA"/>
</dbReference>
<evidence type="ECO:0000313" key="2">
    <source>
        <dbReference type="EMBL" id="ARN19701.1"/>
    </source>
</evidence>
<feature type="transmembrane region" description="Helical" evidence="1">
    <location>
        <begin position="106"/>
        <end position="127"/>
    </location>
</feature>
<dbReference type="AlphaFoldDB" id="A0A1W6L5U1"/>
<keyword evidence="1" id="KW-0472">Membrane</keyword>
<feature type="transmembrane region" description="Helical" evidence="1">
    <location>
        <begin position="7"/>
        <end position="29"/>
    </location>
</feature>
<evidence type="ECO:0000256" key="1">
    <source>
        <dbReference type="SAM" id="Phobius"/>
    </source>
</evidence>
<feature type="transmembrane region" description="Helical" evidence="1">
    <location>
        <begin position="82"/>
        <end position="100"/>
    </location>
</feature>
<dbReference type="KEGG" id="rgu:A4W93_07125"/>
<sequence>MRALKIATAFLLGTPATLVWLPYMVPFALFGPFSLVRDALAGRIRFTDLHVVAVAAAGTAGLVGFWLWVFDHPGRTVRMQRIVGVLWLAGAATLGSNLAVPNLADIWFNTTAVLCAAVTLAGLWMLVRPRTPSAAR</sequence>
<keyword evidence="3" id="KW-1185">Reference proteome</keyword>
<evidence type="ECO:0000313" key="3">
    <source>
        <dbReference type="Proteomes" id="UP000193427"/>
    </source>
</evidence>
<organism evidence="2 3">
    <name type="scientific">Piscinibacter gummiphilus</name>
    <dbReference type="NCBI Taxonomy" id="946333"/>
    <lineage>
        <taxon>Bacteria</taxon>
        <taxon>Pseudomonadati</taxon>
        <taxon>Pseudomonadota</taxon>
        <taxon>Betaproteobacteria</taxon>
        <taxon>Burkholderiales</taxon>
        <taxon>Sphaerotilaceae</taxon>
        <taxon>Piscinibacter</taxon>
    </lineage>
</organism>
<gene>
    <name evidence="2" type="ORF">A4W93_07125</name>
</gene>
<keyword evidence="1" id="KW-0812">Transmembrane</keyword>
<feature type="transmembrane region" description="Helical" evidence="1">
    <location>
        <begin position="49"/>
        <end position="70"/>
    </location>
</feature>
<proteinExistence type="predicted"/>